<reference evidence="7 8" key="1">
    <citation type="submission" date="2022-03" db="EMBL/GenBank/DDBJ databases">
        <authorList>
            <person name="Nunn A."/>
            <person name="Chopra R."/>
            <person name="Nunn A."/>
            <person name="Contreras Garrido A."/>
        </authorList>
    </citation>
    <scope>NUCLEOTIDE SEQUENCE [LARGE SCALE GENOMIC DNA]</scope>
</reference>
<feature type="coiled-coil region" evidence="3">
    <location>
        <begin position="900"/>
        <end position="927"/>
    </location>
</feature>
<feature type="region of interest" description="Disordered" evidence="4">
    <location>
        <begin position="351"/>
        <end position="376"/>
    </location>
</feature>
<feature type="transmembrane region" description="Helical" evidence="5">
    <location>
        <begin position="183"/>
        <end position="200"/>
    </location>
</feature>
<dbReference type="EMBL" id="OU466859">
    <property type="protein sequence ID" value="CAH2052470.1"/>
    <property type="molecule type" value="Genomic_DNA"/>
</dbReference>
<feature type="region of interest" description="Disordered" evidence="4">
    <location>
        <begin position="785"/>
        <end position="805"/>
    </location>
</feature>
<dbReference type="Proteomes" id="UP000836841">
    <property type="component" value="Chromosome 3"/>
</dbReference>
<keyword evidence="8" id="KW-1185">Reference proteome</keyword>
<dbReference type="GO" id="GO:0045010">
    <property type="term" value="P:actin nucleation"/>
    <property type="evidence" value="ECO:0007669"/>
    <property type="project" value="InterPro"/>
</dbReference>
<evidence type="ECO:0000259" key="6">
    <source>
        <dbReference type="PROSITE" id="PS51444"/>
    </source>
</evidence>
<feature type="compositionally biased region" description="Polar residues" evidence="4">
    <location>
        <begin position="652"/>
        <end position="661"/>
    </location>
</feature>
<dbReference type="SMART" id="SM00498">
    <property type="entry name" value="FH2"/>
    <property type="match status" value="1"/>
</dbReference>
<feature type="region of interest" description="Disordered" evidence="4">
    <location>
        <begin position="469"/>
        <end position="557"/>
    </location>
</feature>
<dbReference type="PANTHER" id="PTHR23213">
    <property type="entry name" value="FORMIN-RELATED"/>
    <property type="match status" value="1"/>
</dbReference>
<dbReference type="Pfam" id="PF02181">
    <property type="entry name" value="FH2"/>
    <property type="match status" value="1"/>
</dbReference>
<feature type="region of interest" description="Disordered" evidence="4">
    <location>
        <begin position="307"/>
        <end position="339"/>
    </location>
</feature>
<evidence type="ECO:0000313" key="7">
    <source>
        <dbReference type="EMBL" id="CAH2052470.1"/>
    </source>
</evidence>
<feature type="compositionally biased region" description="Low complexity" evidence="4">
    <location>
        <begin position="310"/>
        <end position="321"/>
    </location>
</feature>
<feature type="transmembrane region" description="Helical" evidence="5">
    <location>
        <begin position="15"/>
        <end position="33"/>
    </location>
</feature>
<feature type="compositionally biased region" description="Low complexity" evidence="4">
    <location>
        <begin position="1168"/>
        <end position="1187"/>
    </location>
</feature>
<feature type="compositionally biased region" description="Low complexity" evidence="4">
    <location>
        <begin position="598"/>
        <end position="612"/>
    </location>
</feature>
<dbReference type="InterPro" id="IPR015425">
    <property type="entry name" value="FH2_Formin"/>
</dbReference>
<feature type="compositionally biased region" description="Low complexity" evidence="4">
    <location>
        <begin position="623"/>
        <end position="638"/>
    </location>
</feature>
<evidence type="ECO:0000256" key="1">
    <source>
        <dbReference type="ARBA" id="ARBA00025793"/>
    </source>
</evidence>
<dbReference type="InterPro" id="IPR042201">
    <property type="entry name" value="FH2_Formin_sf"/>
</dbReference>
<dbReference type="AlphaFoldDB" id="A0AAU9RXF1"/>
<feature type="transmembrane region" description="Helical" evidence="5">
    <location>
        <begin position="109"/>
        <end position="128"/>
    </location>
</feature>
<proteinExistence type="inferred from homology"/>
<feature type="compositionally biased region" description="Polar residues" evidence="4">
    <location>
        <begin position="281"/>
        <end position="293"/>
    </location>
</feature>
<feature type="non-terminal residue" evidence="7">
    <location>
        <position position="1187"/>
    </location>
</feature>
<keyword evidence="5" id="KW-0472">Membrane</keyword>
<feature type="compositionally biased region" description="Pro residues" evidence="4">
    <location>
        <begin position="141"/>
        <end position="155"/>
    </location>
</feature>
<dbReference type="GO" id="GO:0051015">
    <property type="term" value="F:actin filament binding"/>
    <property type="evidence" value="ECO:0007669"/>
    <property type="project" value="InterPro"/>
</dbReference>
<feature type="compositionally biased region" description="Basic and acidic residues" evidence="4">
    <location>
        <begin position="503"/>
        <end position="517"/>
    </location>
</feature>
<feature type="compositionally biased region" description="Pro residues" evidence="4">
    <location>
        <begin position="698"/>
        <end position="709"/>
    </location>
</feature>
<dbReference type="Gene3D" id="1.20.58.2220">
    <property type="entry name" value="Formin, FH2 domain"/>
    <property type="match status" value="1"/>
</dbReference>
<keyword evidence="5" id="KW-1133">Transmembrane helix</keyword>
<feature type="compositionally biased region" description="Polar residues" evidence="4">
    <location>
        <begin position="715"/>
        <end position="729"/>
    </location>
</feature>
<feature type="compositionally biased region" description="Low complexity" evidence="4">
    <location>
        <begin position="391"/>
        <end position="414"/>
    </location>
</feature>
<feature type="domain" description="FH2" evidence="6">
    <location>
        <begin position="731"/>
        <end position="1151"/>
    </location>
</feature>
<feature type="compositionally biased region" description="Pro residues" evidence="4">
    <location>
        <begin position="673"/>
        <end position="686"/>
    </location>
</feature>
<organism evidence="7 8">
    <name type="scientific">Thlaspi arvense</name>
    <name type="common">Field penny-cress</name>
    <dbReference type="NCBI Taxonomy" id="13288"/>
    <lineage>
        <taxon>Eukaryota</taxon>
        <taxon>Viridiplantae</taxon>
        <taxon>Streptophyta</taxon>
        <taxon>Embryophyta</taxon>
        <taxon>Tracheophyta</taxon>
        <taxon>Spermatophyta</taxon>
        <taxon>Magnoliopsida</taxon>
        <taxon>eudicotyledons</taxon>
        <taxon>Gunneridae</taxon>
        <taxon>Pentapetalae</taxon>
        <taxon>rosids</taxon>
        <taxon>malvids</taxon>
        <taxon>Brassicales</taxon>
        <taxon>Brassicaceae</taxon>
        <taxon>Thlaspideae</taxon>
        <taxon>Thlaspi</taxon>
    </lineage>
</organism>
<comment type="similarity">
    <text evidence="1">Belongs to the formin-like family. Class-I subfamily.</text>
</comment>
<accession>A0AAU9RXF1</accession>
<evidence type="ECO:0000313" key="8">
    <source>
        <dbReference type="Proteomes" id="UP000836841"/>
    </source>
</evidence>
<dbReference type="PROSITE" id="PS51444">
    <property type="entry name" value="FH2"/>
    <property type="match status" value="1"/>
</dbReference>
<name>A0AAU9RXF1_THLAR</name>
<feature type="region of interest" description="Disordered" evidence="4">
    <location>
        <begin position="243"/>
        <end position="294"/>
    </location>
</feature>
<feature type="compositionally biased region" description="Low complexity" evidence="4">
    <location>
        <begin position="441"/>
        <end position="450"/>
    </location>
</feature>
<dbReference type="SUPFAM" id="SSF101447">
    <property type="entry name" value="Formin homology 2 domain (FH2 domain)"/>
    <property type="match status" value="1"/>
</dbReference>
<evidence type="ECO:0000256" key="4">
    <source>
        <dbReference type="SAM" id="MobiDB-lite"/>
    </source>
</evidence>
<keyword evidence="3" id="KW-0175">Coiled coil</keyword>
<feature type="region of interest" description="Disordered" evidence="4">
    <location>
        <begin position="391"/>
        <end position="456"/>
    </location>
</feature>
<feature type="transmembrane region" description="Helical" evidence="5">
    <location>
        <begin position="212"/>
        <end position="235"/>
    </location>
</feature>
<feature type="compositionally biased region" description="Polar residues" evidence="4">
    <location>
        <begin position="488"/>
        <end position="502"/>
    </location>
</feature>
<evidence type="ECO:0000256" key="3">
    <source>
        <dbReference type="SAM" id="Coils"/>
    </source>
</evidence>
<evidence type="ECO:0000256" key="2">
    <source>
        <dbReference type="RuleBase" id="RU361260"/>
    </source>
</evidence>
<feature type="compositionally biased region" description="Low complexity" evidence="4">
    <location>
        <begin position="545"/>
        <end position="554"/>
    </location>
</feature>
<gene>
    <name evidence="7" type="ORF">TAV2_LOCUS11067</name>
</gene>
<dbReference type="InterPro" id="IPR027643">
    <property type="entry name" value="Formin-like_plant"/>
</dbReference>
<protein>
    <recommendedName>
        <fullName evidence="2">Formin-like protein</fullName>
    </recommendedName>
</protein>
<dbReference type="PANTHER" id="PTHR23213:SF276">
    <property type="entry name" value="FORMIN-LIKE PROTEIN 1"/>
    <property type="match status" value="1"/>
</dbReference>
<evidence type="ECO:0000256" key="5">
    <source>
        <dbReference type="SAM" id="Phobius"/>
    </source>
</evidence>
<feature type="region of interest" description="Disordered" evidence="4">
    <location>
        <begin position="138"/>
        <end position="162"/>
    </location>
</feature>
<feature type="compositionally biased region" description="Polar residues" evidence="4">
    <location>
        <begin position="518"/>
        <end position="530"/>
    </location>
</feature>
<feature type="region of interest" description="Disordered" evidence="4">
    <location>
        <begin position="592"/>
        <end position="739"/>
    </location>
</feature>
<sequence length="1187" mass="130624">EAGPTTYKRIINHPLYLPSPLLASAFFTLSLSLKTNQTPKKKESEEDRSTITSRILAGFITLQKFSHLCSRKSRRRTFHYRKEERERESLQSQILLIEKRRKKKNNTMLFFLFFNFLFLSSSSDLVFADRRVLHEPFFPVDSPPPSPPQTPPLPKLPFSSTAPPDAPAPPFFPLYPSSPPPPSPASFASFPANISSLIVPHATKSPQNSRKLLIVAISAVTSAFLVAALIALLYWRRRRNQDRNIPDDSKTWTTDSSRRVYPPPPAAPPVRRNAEGRNSKQRMTTSSTNTSSEFLYLGTMVNQRGVEDQSASNLSNNGSSSRKLESPDLQPLPPLMKRSFRLNPEVGSIGEEEAEEFYSPRGSASGRETLSRVGSESRRVFAAVPIQNPRSVNNDTISCSSSSSGSPGRSTFISISPSMSPKRSEPKFTATSAADPPLKTSPGSSESSPSKIPELTDFRFVRSPSLSLASLSPGLCPVKNADGGLGQISRSPTVRSLTTSPDRSLDNKKETLEDSPRSLRSTRVSSASTSPERRPNDTPEAYLRSPSHSSASTSPYRCFPKSPEVLPAFMSNLRQGLQSQLLSSPGQGFLKELDALRSRSPSSPSSSVCSSPDKASHKSPVTSLRNSQSASSSSLSSSPDRDFSHSLDVSPRISNISSQILQPPPSAITEASPVPPPPPPPPPPFPSWSRRNQATPKPSRPPSLTPPSHPFVIPSENQPVTSPKETFSANDPAEETPKPKLKALHWDKVRASSDREMVWDHLRSSSFKLDEEMIETLFVAKSLDSKPNQSHTTPRCVLPSPNQENRVLDPKKAQNIAILLRALNVTIEEVCEALLEGNADTLGTELLESLLKMAPTKEEERKLKAYKDDSPVKLGHAEKFLKAMLDIPFAFKRVDAMLYVANFESEVEYLKKSFETLEAACEELRNSRMFLKLLEAVLKTGNRMNVGTNRGDAHAFKLDTLLKLVDVKGADGKTTLLHFVVQEIIRAEGTRLSGSNTQTDDIKCRKLGLQVVSSLCSELSNVKKAAVMDSEVLSSYVTKLSQGIAKINEAIKIQSTTPEDNQRFSESMNTFLKRAEEDIIRVQAQESVALSLVKEITEYFHGNSAKEEAHPFRIFLVVRDFLGVVDRVCKEVGMINERTMVSSAHKFPVPVNPMLPQPLPGLCGRKQSSSSSSSPSDDDQNSSSLVS</sequence>
<keyword evidence="5" id="KW-0812">Transmembrane</keyword>
<feature type="region of interest" description="Disordered" evidence="4">
    <location>
        <begin position="1158"/>
        <end position="1187"/>
    </location>
</feature>